<accession>A0A378W4B7</accession>
<dbReference type="GO" id="GO:0033734">
    <property type="term" value="F:(R)-benzylsuccinyl-CoA dehydrogenase activity"/>
    <property type="evidence" value="ECO:0007669"/>
    <property type="project" value="UniProtKB-EC"/>
</dbReference>
<dbReference type="InterPro" id="IPR037069">
    <property type="entry name" value="AcylCoA_DH/ox_N_sf"/>
</dbReference>
<dbReference type="Gene3D" id="1.20.140.10">
    <property type="entry name" value="Butyryl-CoA Dehydrogenase, subunit A, domain 3"/>
    <property type="match status" value="1"/>
</dbReference>
<evidence type="ECO:0000256" key="1">
    <source>
        <dbReference type="ARBA" id="ARBA00001974"/>
    </source>
</evidence>
<dbReference type="RefSeq" id="WP_036388912.1">
    <property type="nucleotide sequence ID" value="NZ_CP081000.1"/>
</dbReference>
<evidence type="ECO:0000256" key="5">
    <source>
        <dbReference type="ARBA" id="ARBA00022827"/>
    </source>
</evidence>
<evidence type="ECO:0000256" key="7">
    <source>
        <dbReference type="ARBA" id="ARBA00052546"/>
    </source>
</evidence>
<evidence type="ECO:0000256" key="6">
    <source>
        <dbReference type="ARBA" id="ARBA00023002"/>
    </source>
</evidence>
<comment type="catalytic activity">
    <reaction evidence="7">
        <text>a 2,3-saturated acyl-CoA + A = a 2,3-dehydroacyl-CoA + AH2</text>
        <dbReference type="Rhea" id="RHEA:48608"/>
        <dbReference type="ChEBI" id="CHEBI:13193"/>
        <dbReference type="ChEBI" id="CHEBI:17499"/>
        <dbReference type="ChEBI" id="CHEBI:60015"/>
        <dbReference type="ChEBI" id="CHEBI:65111"/>
    </reaction>
</comment>
<evidence type="ECO:0000256" key="4">
    <source>
        <dbReference type="ARBA" id="ARBA00022630"/>
    </source>
</evidence>
<gene>
    <name evidence="12" type="primary">fadE2</name>
    <name evidence="12" type="ORF">NCTC4524_03395</name>
</gene>
<name>A0A378W4B7_9MYCO</name>
<dbReference type="GO" id="GO:0033539">
    <property type="term" value="P:fatty acid beta-oxidation using acyl-CoA dehydrogenase"/>
    <property type="evidence" value="ECO:0007669"/>
    <property type="project" value="TreeGrafter"/>
</dbReference>
<evidence type="ECO:0000256" key="2">
    <source>
        <dbReference type="ARBA" id="ARBA00009347"/>
    </source>
</evidence>
<dbReference type="PANTHER" id="PTHR48083">
    <property type="entry name" value="MEDIUM-CHAIN SPECIFIC ACYL-COA DEHYDROGENASE, MITOCHONDRIAL-RELATED"/>
    <property type="match status" value="1"/>
</dbReference>
<dbReference type="InterPro" id="IPR046373">
    <property type="entry name" value="Acyl-CoA_Oxase/DH_mid-dom_sf"/>
</dbReference>
<reference evidence="12 13" key="1">
    <citation type="submission" date="2018-06" db="EMBL/GenBank/DDBJ databases">
        <authorList>
            <consortium name="Pathogen Informatics"/>
            <person name="Doyle S."/>
        </authorList>
    </citation>
    <scope>NUCLEOTIDE SEQUENCE [LARGE SCALE GENOMIC DNA]</scope>
    <source>
        <strain evidence="12 13">NCTC4524</strain>
    </source>
</reference>
<dbReference type="InterPro" id="IPR009100">
    <property type="entry name" value="AcylCoA_DH/oxidase_NM_dom_sf"/>
</dbReference>
<feature type="domain" description="Acyl-CoA dehydrogenase/oxidase C-terminal" evidence="9">
    <location>
        <begin position="250"/>
        <end position="399"/>
    </location>
</feature>
<evidence type="ECO:0000313" key="12">
    <source>
        <dbReference type="EMBL" id="SUA27424.1"/>
    </source>
</evidence>
<evidence type="ECO:0000256" key="8">
    <source>
        <dbReference type="RuleBase" id="RU362125"/>
    </source>
</evidence>
<proteinExistence type="inferred from homology"/>
<feature type="domain" description="Acyl-CoA dehydrogenase/oxidase N-terminal" evidence="11">
    <location>
        <begin position="10"/>
        <end position="134"/>
    </location>
</feature>
<keyword evidence="4 8" id="KW-0285">Flavoprotein</keyword>
<dbReference type="Pfam" id="PF00441">
    <property type="entry name" value="Acyl-CoA_dh_1"/>
    <property type="match status" value="1"/>
</dbReference>
<comment type="subunit">
    <text evidence="3">Homodimer.</text>
</comment>
<dbReference type="GO" id="GO:0005737">
    <property type="term" value="C:cytoplasm"/>
    <property type="evidence" value="ECO:0007669"/>
    <property type="project" value="TreeGrafter"/>
</dbReference>
<dbReference type="InterPro" id="IPR036250">
    <property type="entry name" value="AcylCo_DH-like_C"/>
</dbReference>
<dbReference type="Gene3D" id="2.40.110.10">
    <property type="entry name" value="Butyryl-CoA Dehydrogenase, subunit A, domain 2"/>
    <property type="match status" value="1"/>
</dbReference>
<evidence type="ECO:0000313" key="13">
    <source>
        <dbReference type="Proteomes" id="UP000254945"/>
    </source>
</evidence>
<dbReference type="PANTHER" id="PTHR48083:SF13">
    <property type="entry name" value="ACYL-COA DEHYDROGENASE FAMILY MEMBER 11"/>
    <property type="match status" value="1"/>
</dbReference>
<protein>
    <submittedName>
        <fullName evidence="12">Acyl-CoA dehydrogenase FadE2</fullName>
        <ecNumber evidence="12">1.3.8.3</ecNumber>
    </submittedName>
</protein>
<dbReference type="Pfam" id="PF02771">
    <property type="entry name" value="Acyl-CoA_dh_N"/>
    <property type="match status" value="1"/>
</dbReference>
<dbReference type="EMBL" id="UGQQ01000002">
    <property type="protein sequence ID" value="SUA27424.1"/>
    <property type="molecule type" value="Genomic_DNA"/>
</dbReference>
<evidence type="ECO:0000259" key="10">
    <source>
        <dbReference type="Pfam" id="PF02770"/>
    </source>
</evidence>
<keyword evidence="6 8" id="KW-0560">Oxidoreductase</keyword>
<dbReference type="AlphaFoldDB" id="A0A378W4B7"/>
<evidence type="ECO:0000256" key="3">
    <source>
        <dbReference type="ARBA" id="ARBA00011738"/>
    </source>
</evidence>
<evidence type="ECO:0000259" key="9">
    <source>
        <dbReference type="Pfam" id="PF00441"/>
    </source>
</evidence>
<comment type="similarity">
    <text evidence="2 8">Belongs to the acyl-CoA dehydrogenase family.</text>
</comment>
<dbReference type="EC" id="1.3.8.3" evidence="12"/>
<dbReference type="FunFam" id="2.40.110.10:FF:000002">
    <property type="entry name" value="Acyl-CoA dehydrogenase fadE12"/>
    <property type="match status" value="1"/>
</dbReference>
<dbReference type="Gene3D" id="1.10.540.10">
    <property type="entry name" value="Acyl-CoA dehydrogenase/oxidase, N-terminal domain"/>
    <property type="match status" value="1"/>
</dbReference>
<evidence type="ECO:0000259" key="11">
    <source>
        <dbReference type="Pfam" id="PF02771"/>
    </source>
</evidence>
<dbReference type="GO" id="GO:0050660">
    <property type="term" value="F:flavin adenine dinucleotide binding"/>
    <property type="evidence" value="ECO:0007669"/>
    <property type="project" value="InterPro"/>
</dbReference>
<dbReference type="Pfam" id="PF02770">
    <property type="entry name" value="Acyl-CoA_dh_M"/>
    <property type="match status" value="1"/>
</dbReference>
<comment type="cofactor">
    <cofactor evidence="1 8">
        <name>FAD</name>
        <dbReference type="ChEBI" id="CHEBI:57692"/>
    </cofactor>
</comment>
<dbReference type="GO" id="GO:0003995">
    <property type="term" value="F:acyl-CoA dehydrogenase activity"/>
    <property type="evidence" value="ECO:0007669"/>
    <property type="project" value="TreeGrafter"/>
</dbReference>
<keyword evidence="5 8" id="KW-0274">FAD</keyword>
<dbReference type="InterPro" id="IPR006091">
    <property type="entry name" value="Acyl-CoA_Oxase/DH_mid-dom"/>
</dbReference>
<organism evidence="12 13">
    <name type="scientific">Mycolicibacterium senegalense</name>
    <dbReference type="NCBI Taxonomy" id="1796"/>
    <lineage>
        <taxon>Bacteria</taxon>
        <taxon>Bacillati</taxon>
        <taxon>Actinomycetota</taxon>
        <taxon>Actinomycetes</taxon>
        <taxon>Mycobacteriales</taxon>
        <taxon>Mycobacteriaceae</taxon>
        <taxon>Mycolicibacterium</taxon>
    </lineage>
</organism>
<dbReference type="SUPFAM" id="SSF47203">
    <property type="entry name" value="Acyl-CoA dehydrogenase C-terminal domain-like"/>
    <property type="match status" value="1"/>
</dbReference>
<sequence length="404" mass="44209">MDFEPSARAQEYLERVNTFIDGCVAPAEARYEQQRRDLVAAGTPHEVPGVIEELKAQARARGLWNLFLPQSTEPAHGLSVLDYAPLAERTGWYPQLAPEAMNCSAPDTGNMELLDLFATEEQRERWLKPLLRGEIRSAFAMTEPDVASSDAGNIGTTLRIEGDEIVVNGRKWWTTGALDPRTAFYIVMGISDAQADRAGRHSFVIVPADAPGVSVVRDLSYFGYTDQNGHGEVTFVDVRVPRANLIGAAGAGFAMAQARLGPGRVHHCMRAIGMAERGIALMKERALERVTFGRPLAKQGVIGEWIADARITIEQLRLLVLKTAWLIDRHGAREARTEIAAIKVAVPRGVCRILDDAIQIFGGAGVSSDTPLASLWAAARTMRIADGPDEVHLRSIARVELERT</sequence>
<feature type="domain" description="Acyl-CoA oxidase/dehydrogenase middle" evidence="10">
    <location>
        <begin position="138"/>
        <end position="238"/>
    </location>
</feature>
<dbReference type="InterPro" id="IPR013786">
    <property type="entry name" value="AcylCoA_DH/ox_N"/>
</dbReference>
<dbReference type="Proteomes" id="UP000254945">
    <property type="component" value="Unassembled WGS sequence"/>
</dbReference>
<dbReference type="InterPro" id="IPR009075">
    <property type="entry name" value="AcylCo_DH/oxidase_C"/>
</dbReference>
<dbReference type="SUPFAM" id="SSF56645">
    <property type="entry name" value="Acyl-CoA dehydrogenase NM domain-like"/>
    <property type="match status" value="1"/>
</dbReference>
<dbReference type="InterPro" id="IPR050741">
    <property type="entry name" value="Acyl-CoA_dehydrogenase"/>
</dbReference>